<reference evidence="1" key="1">
    <citation type="submission" date="2018-02" db="EMBL/GenBank/DDBJ databases">
        <title>Rhizophora mucronata_Transcriptome.</title>
        <authorList>
            <person name="Meera S.P."/>
            <person name="Sreeshan A."/>
            <person name="Augustine A."/>
        </authorList>
    </citation>
    <scope>NUCLEOTIDE SEQUENCE</scope>
    <source>
        <tissue evidence="1">Leaf</tissue>
    </source>
</reference>
<protein>
    <submittedName>
        <fullName evidence="1">Uncharacterized protein</fullName>
    </submittedName>
</protein>
<organism evidence="1">
    <name type="scientific">Rhizophora mucronata</name>
    <name type="common">Asiatic mangrove</name>
    <dbReference type="NCBI Taxonomy" id="61149"/>
    <lineage>
        <taxon>Eukaryota</taxon>
        <taxon>Viridiplantae</taxon>
        <taxon>Streptophyta</taxon>
        <taxon>Embryophyta</taxon>
        <taxon>Tracheophyta</taxon>
        <taxon>Spermatophyta</taxon>
        <taxon>Magnoliopsida</taxon>
        <taxon>eudicotyledons</taxon>
        <taxon>Gunneridae</taxon>
        <taxon>Pentapetalae</taxon>
        <taxon>rosids</taxon>
        <taxon>fabids</taxon>
        <taxon>Malpighiales</taxon>
        <taxon>Rhizophoraceae</taxon>
        <taxon>Rhizophora</taxon>
    </lineage>
</organism>
<proteinExistence type="predicted"/>
<accession>A0A2P2PF45</accession>
<sequence>MKAQGSDTDRIEMPLNGAIAFQCLICRGKVVES</sequence>
<name>A0A2P2PF45_RHIMU</name>
<evidence type="ECO:0000313" key="1">
    <source>
        <dbReference type="EMBL" id="MBX53350.1"/>
    </source>
</evidence>
<dbReference type="EMBL" id="GGEC01072866">
    <property type="protein sequence ID" value="MBX53350.1"/>
    <property type="molecule type" value="Transcribed_RNA"/>
</dbReference>
<dbReference type="AlphaFoldDB" id="A0A2P2PF45"/>